<feature type="compositionally biased region" description="Low complexity" evidence="2">
    <location>
        <begin position="389"/>
        <end position="439"/>
    </location>
</feature>
<dbReference type="PROSITE" id="PS50294">
    <property type="entry name" value="WD_REPEATS_REGION"/>
    <property type="match status" value="1"/>
</dbReference>
<feature type="region of interest" description="Disordered" evidence="2">
    <location>
        <begin position="721"/>
        <end position="760"/>
    </location>
</feature>
<feature type="repeat" description="WD" evidence="1">
    <location>
        <begin position="88"/>
        <end position="123"/>
    </location>
</feature>
<dbReference type="Pfam" id="PF00400">
    <property type="entry name" value="WD40"/>
    <property type="match status" value="1"/>
</dbReference>
<feature type="compositionally biased region" description="Low complexity" evidence="2">
    <location>
        <begin position="322"/>
        <end position="354"/>
    </location>
</feature>
<dbReference type="AlphaFoldDB" id="A0AAJ7L7K3"/>
<dbReference type="RefSeq" id="XP_018496646.1">
    <property type="nucleotide sequence ID" value="XM_018641130.1"/>
</dbReference>
<feature type="region of interest" description="Disordered" evidence="2">
    <location>
        <begin position="304"/>
        <end position="450"/>
    </location>
</feature>
<evidence type="ECO:0000256" key="1">
    <source>
        <dbReference type="PROSITE-ProRule" id="PRU00221"/>
    </source>
</evidence>
<dbReference type="GO" id="GO:0080008">
    <property type="term" value="C:Cul4-RING E3 ubiquitin ligase complex"/>
    <property type="evidence" value="ECO:0007669"/>
    <property type="project" value="TreeGrafter"/>
</dbReference>
<gene>
    <name evidence="4" type="primary">LOC100899768</name>
</gene>
<evidence type="ECO:0000313" key="4">
    <source>
        <dbReference type="RefSeq" id="XP_018496646.1"/>
    </source>
</evidence>
<feature type="compositionally biased region" description="Pro residues" evidence="2">
    <location>
        <begin position="547"/>
        <end position="556"/>
    </location>
</feature>
<feature type="compositionally biased region" description="Basic and acidic residues" evidence="2">
    <location>
        <begin position="286"/>
        <end position="296"/>
    </location>
</feature>
<feature type="region of interest" description="Disordered" evidence="2">
    <location>
        <begin position="964"/>
        <end position="984"/>
    </location>
</feature>
<feature type="compositionally biased region" description="Low complexity" evidence="2">
    <location>
        <begin position="964"/>
        <end position="976"/>
    </location>
</feature>
<dbReference type="InterPro" id="IPR052596">
    <property type="entry name" value="AMBRA1_autophagy"/>
</dbReference>
<evidence type="ECO:0000313" key="3">
    <source>
        <dbReference type="Proteomes" id="UP000694867"/>
    </source>
</evidence>
<dbReference type="InterPro" id="IPR015943">
    <property type="entry name" value="WD40/YVTN_repeat-like_dom_sf"/>
</dbReference>
<keyword evidence="3" id="KW-1185">Reference proteome</keyword>
<dbReference type="PANTHER" id="PTHR22874">
    <property type="entry name" value="ACTIVATING MOLECULE IN BECN1-REGULATED AUTOPHAGY PROTEIN 1"/>
    <property type="match status" value="1"/>
</dbReference>
<name>A0AAJ7L7K3_9ACAR</name>
<dbReference type="SMART" id="SM00320">
    <property type="entry name" value="WD40"/>
    <property type="match status" value="4"/>
</dbReference>
<keyword evidence="1" id="KW-0853">WD repeat</keyword>
<sequence>MKRKRNSMLDLLTQRQLHPGRARTELQEYAEDKAAHFEMEEMPCKLPVSVRSTFLMCFSPNGSRVASTHGDHRIYVCKVTTGELLKTLEGHPRTPWCLAFHPTCNDLLASGCLGGEVRVWDLSGGGSEVWVCPERSVITSLTFHPTENFIALSTVNRVHFWDWSKPEPFVTTKTNSEREKVRLVRFTPRGDYLLTGITNAFTERPQPHRRNSTLHRLMTMYNRMTDMFPGLQESTVQRRIARRGGVRMVNTDDLLEMLQRPNIERNLSMYLRQWSDRTRSGSAGAQEREEHPISRLFRIMDSRRPSSYPAENAPESPANIPGSTSGNSSSTTRSSRATAASSVAGAAEAASGSRQGMPSTSHSHPPPQARKRPQPTPQYPPPRAPSTTPPDSTFMTASSFTSRVTPTPTSTFTTTSSTQTSAPSSSSSSSPDQSSRATDGGSRSRGEGPDLWWTFNQLRMLCTRLELRMMRHGEYFPGRPAGAASATTSTASSAAASSSAAAAMSEPRMASGTATPTRLSSPMMAPLFSSSPPGQSSTSRISSGSMTPPPPPPPPRTRTRTFSASSDPAENSQHIPISLVHLLNRLQESLQSLSDATARQGIIAARRQIREVRIRISDILERLENVSEYRERLRSLRAQIVRAAARMYDPGDEEEPAMSVSSPQWDLAYCVWLVDMSLRLTNEMQRLLTADYRLIRFHSRRSARRARYEYERAASGSTPASANLLTIESSDSESDSDNEAGPSNIPPFPPPPFRPPPNYLPRYAGPGLGAGLITHRIQYWCINQKEPIPQISDPEAQLVVATCKIHNDGSVDVSPCGQLLVALVPDTSGVTLSVFSLNAASMGQVLYTWGFGPNAVSLSFSPLSRYVVVGLASSRYMSPQREVVTQIFRLGERPTNGQTGSSLLEHVANMSQPLLGAHASQQLISLNCVRWLPNPGEGLVYGTNRGTLCICRPLCSFCHECSSDGASSSDGVSSRSRSTRRDSSFQSLSLHIEETATRHALLGRRPSF</sequence>
<organism evidence="3 4">
    <name type="scientific">Galendromus occidentalis</name>
    <name type="common">western predatory mite</name>
    <dbReference type="NCBI Taxonomy" id="34638"/>
    <lineage>
        <taxon>Eukaryota</taxon>
        <taxon>Metazoa</taxon>
        <taxon>Ecdysozoa</taxon>
        <taxon>Arthropoda</taxon>
        <taxon>Chelicerata</taxon>
        <taxon>Arachnida</taxon>
        <taxon>Acari</taxon>
        <taxon>Parasitiformes</taxon>
        <taxon>Mesostigmata</taxon>
        <taxon>Gamasina</taxon>
        <taxon>Phytoseioidea</taxon>
        <taxon>Phytoseiidae</taxon>
        <taxon>Typhlodrominae</taxon>
        <taxon>Galendromus</taxon>
    </lineage>
</organism>
<dbReference type="SUPFAM" id="SSF50978">
    <property type="entry name" value="WD40 repeat-like"/>
    <property type="match status" value="1"/>
</dbReference>
<dbReference type="Gene3D" id="2.130.10.10">
    <property type="entry name" value="YVTN repeat-like/Quinoprotein amine dehydrogenase"/>
    <property type="match status" value="1"/>
</dbReference>
<feature type="compositionally biased region" description="Low complexity" evidence="2">
    <location>
        <begin position="529"/>
        <end position="545"/>
    </location>
</feature>
<dbReference type="PROSITE" id="PS50082">
    <property type="entry name" value="WD_REPEATS_2"/>
    <property type="match status" value="1"/>
</dbReference>
<dbReference type="Proteomes" id="UP000694867">
    <property type="component" value="Unplaced"/>
</dbReference>
<protein>
    <submittedName>
        <fullName evidence="4">Activating molecule in BECN1-regulated autophagy protein 1-like</fullName>
    </submittedName>
</protein>
<proteinExistence type="predicted"/>
<feature type="region of interest" description="Disordered" evidence="2">
    <location>
        <begin position="277"/>
        <end position="296"/>
    </location>
</feature>
<reference evidence="4" key="1">
    <citation type="submission" date="2025-08" db="UniProtKB">
        <authorList>
            <consortium name="RefSeq"/>
        </authorList>
    </citation>
    <scope>IDENTIFICATION</scope>
</reference>
<dbReference type="PANTHER" id="PTHR22874:SF1">
    <property type="entry name" value="ACTIVATING MOLECULE IN BECN1-REGULATED AUTOPHAGY PROTEIN 1"/>
    <property type="match status" value="1"/>
</dbReference>
<feature type="region of interest" description="Disordered" evidence="2">
    <location>
        <begin position="498"/>
        <end position="571"/>
    </location>
</feature>
<evidence type="ECO:0000256" key="2">
    <source>
        <dbReference type="SAM" id="MobiDB-lite"/>
    </source>
</evidence>
<dbReference type="GO" id="GO:1990756">
    <property type="term" value="F:ubiquitin-like ligase-substrate adaptor activity"/>
    <property type="evidence" value="ECO:0007669"/>
    <property type="project" value="TreeGrafter"/>
</dbReference>
<feature type="compositionally biased region" description="Pro residues" evidence="2">
    <location>
        <begin position="744"/>
        <end position="759"/>
    </location>
</feature>
<dbReference type="InterPro" id="IPR036322">
    <property type="entry name" value="WD40_repeat_dom_sf"/>
</dbReference>
<dbReference type="GO" id="GO:0000423">
    <property type="term" value="P:mitophagy"/>
    <property type="evidence" value="ECO:0007669"/>
    <property type="project" value="TreeGrafter"/>
</dbReference>
<feature type="compositionally biased region" description="Pro residues" evidence="2">
    <location>
        <begin position="364"/>
        <end position="388"/>
    </location>
</feature>
<accession>A0AAJ7L7K3</accession>
<dbReference type="SUPFAM" id="SSF69322">
    <property type="entry name" value="Tricorn protease domain 2"/>
    <property type="match status" value="1"/>
</dbReference>
<dbReference type="InterPro" id="IPR001680">
    <property type="entry name" value="WD40_rpt"/>
</dbReference>
<dbReference type="KEGG" id="goe:100899768"/>
<feature type="compositionally biased region" description="Polar residues" evidence="2">
    <location>
        <begin position="562"/>
        <end position="571"/>
    </location>
</feature>
<dbReference type="GeneID" id="100899768"/>
<dbReference type="GO" id="GO:0000045">
    <property type="term" value="P:autophagosome assembly"/>
    <property type="evidence" value="ECO:0007669"/>
    <property type="project" value="TreeGrafter"/>
</dbReference>